<comment type="caution">
    <text evidence="11">The sequence shown here is derived from an EMBL/GenBank/DDBJ whole genome shotgun (WGS) entry which is preliminary data.</text>
</comment>
<dbReference type="PANTHER" id="PTHR47245">
    <property type="entry name" value="PEPTIDYLPROLYL ISOMERASE"/>
    <property type="match status" value="1"/>
</dbReference>
<dbReference type="GO" id="GO:0003755">
    <property type="term" value="F:peptidyl-prolyl cis-trans isomerase activity"/>
    <property type="evidence" value="ECO:0007669"/>
    <property type="project" value="UniProtKB-KW"/>
</dbReference>
<dbReference type="Pfam" id="PF00639">
    <property type="entry name" value="Rotamase"/>
    <property type="match status" value="1"/>
</dbReference>
<feature type="domain" description="PpiC" evidence="10">
    <location>
        <begin position="139"/>
        <end position="228"/>
    </location>
</feature>
<dbReference type="Proteomes" id="UP000529417">
    <property type="component" value="Unassembled WGS sequence"/>
</dbReference>
<comment type="catalytic activity">
    <reaction evidence="1">
        <text>[protein]-peptidylproline (omega=180) = [protein]-peptidylproline (omega=0)</text>
        <dbReference type="Rhea" id="RHEA:16237"/>
        <dbReference type="Rhea" id="RHEA-COMP:10747"/>
        <dbReference type="Rhea" id="RHEA-COMP:10748"/>
        <dbReference type="ChEBI" id="CHEBI:83833"/>
        <dbReference type="ChEBI" id="CHEBI:83834"/>
        <dbReference type="EC" id="5.2.1.8"/>
    </reaction>
</comment>
<dbReference type="AlphaFoldDB" id="A0A7Z0HZ34"/>
<sequence>MIRFPRIAAATALALSVGAGAAAEEGPSVDTVLATVNGVEITVGHLIVSHQSLPEQFRQLPPETLFDPLLEQLIEQTALMMQGSEDDLTTAERVALENDRRAVIANSVLTRATEGAVTDESLATAYEAFVAEFEAEGPVPEFNASHIIVETEAEAQALREELDAGADFADLAREHSTDGAAVGGGSLGWFGPGVMIPEFESAVMAMEPGDIEGPLETQFGWHLVRLNDTRVSTAPELDEVRTQLQESIQREAAVAEVARVLQGVEVSRNADAADPSVIGRMDLLDD</sequence>
<name>A0A7Z0HZ34_9RHOB</name>
<evidence type="ECO:0000256" key="2">
    <source>
        <dbReference type="ARBA" id="ARBA00007656"/>
    </source>
</evidence>
<keyword evidence="9" id="KW-0732">Signal</keyword>
<dbReference type="PROSITE" id="PS50198">
    <property type="entry name" value="PPIC_PPIASE_2"/>
    <property type="match status" value="1"/>
</dbReference>
<protein>
    <recommendedName>
        <fullName evidence="4">Parvulin-like PPIase</fullName>
        <ecNumber evidence="3">5.2.1.8</ecNumber>
    </recommendedName>
    <alternativeName>
        <fullName evidence="6">Peptidyl-prolyl cis-trans isomerase plp</fullName>
    </alternativeName>
    <alternativeName>
        <fullName evidence="7">Rotamase plp</fullName>
    </alternativeName>
</protein>
<evidence type="ECO:0000256" key="6">
    <source>
        <dbReference type="ARBA" id="ARBA00030642"/>
    </source>
</evidence>
<dbReference type="InterPro" id="IPR050245">
    <property type="entry name" value="PrsA_foldase"/>
</dbReference>
<evidence type="ECO:0000313" key="11">
    <source>
        <dbReference type="EMBL" id="NYS24930.1"/>
    </source>
</evidence>
<comment type="similarity">
    <text evidence="2">Belongs to the PpiC/parvulin rotamase family.</text>
</comment>
<keyword evidence="8 11" id="KW-0413">Isomerase</keyword>
<dbReference type="EC" id="5.2.1.8" evidence="3"/>
<evidence type="ECO:0000256" key="4">
    <source>
        <dbReference type="ARBA" id="ARBA00018370"/>
    </source>
</evidence>
<evidence type="ECO:0000256" key="5">
    <source>
        <dbReference type="ARBA" id="ARBA00023110"/>
    </source>
</evidence>
<evidence type="ECO:0000256" key="8">
    <source>
        <dbReference type="PROSITE-ProRule" id="PRU00278"/>
    </source>
</evidence>
<organism evidence="11 12">
    <name type="scientific">Rhabdonatronobacter sediminivivens</name>
    <dbReference type="NCBI Taxonomy" id="2743469"/>
    <lineage>
        <taxon>Bacteria</taxon>
        <taxon>Pseudomonadati</taxon>
        <taxon>Pseudomonadota</taxon>
        <taxon>Alphaproteobacteria</taxon>
        <taxon>Rhodobacterales</taxon>
        <taxon>Paracoccaceae</taxon>
        <taxon>Rhabdonatronobacter</taxon>
    </lineage>
</organism>
<evidence type="ECO:0000256" key="1">
    <source>
        <dbReference type="ARBA" id="ARBA00000971"/>
    </source>
</evidence>
<dbReference type="EMBL" id="JACBXS010000013">
    <property type="protein sequence ID" value="NYS24930.1"/>
    <property type="molecule type" value="Genomic_DNA"/>
</dbReference>
<evidence type="ECO:0000256" key="3">
    <source>
        <dbReference type="ARBA" id="ARBA00013194"/>
    </source>
</evidence>
<dbReference type="RefSeq" id="WP_179905633.1">
    <property type="nucleotide sequence ID" value="NZ_JACBXS010000013.1"/>
</dbReference>
<dbReference type="InterPro" id="IPR027304">
    <property type="entry name" value="Trigger_fact/SurA_dom_sf"/>
</dbReference>
<dbReference type="SUPFAM" id="SSF54534">
    <property type="entry name" value="FKBP-like"/>
    <property type="match status" value="1"/>
</dbReference>
<evidence type="ECO:0000256" key="9">
    <source>
        <dbReference type="SAM" id="SignalP"/>
    </source>
</evidence>
<dbReference type="Gene3D" id="3.10.50.40">
    <property type="match status" value="1"/>
</dbReference>
<dbReference type="InterPro" id="IPR000297">
    <property type="entry name" value="PPIase_PpiC"/>
</dbReference>
<feature type="signal peptide" evidence="9">
    <location>
        <begin position="1"/>
        <end position="21"/>
    </location>
</feature>
<reference evidence="11 12" key="1">
    <citation type="journal article" date="2000" name="Arch. Microbiol.">
        <title>Rhodobaca bogoriensis gen. nov. and sp. nov., an alkaliphilic purple nonsulfur bacterium from African Rift Valley soda lakes.</title>
        <authorList>
            <person name="Milford A.D."/>
            <person name="Achenbach L.A."/>
            <person name="Jung D.O."/>
            <person name="Madigan M.T."/>
        </authorList>
    </citation>
    <scope>NUCLEOTIDE SEQUENCE [LARGE SCALE GENOMIC DNA]</scope>
    <source>
        <strain evidence="11 12">2376</strain>
    </source>
</reference>
<gene>
    <name evidence="11" type="ORF">HUK65_07975</name>
</gene>
<evidence type="ECO:0000259" key="10">
    <source>
        <dbReference type="PROSITE" id="PS50198"/>
    </source>
</evidence>
<dbReference type="PANTHER" id="PTHR47245:SF2">
    <property type="entry name" value="PEPTIDYL-PROLYL CIS-TRANS ISOMERASE HP_0175-RELATED"/>
    <property type="match status" value="1"/>
</dbReference>
<evidence type="ECO:0000313" key="12">
    <source>
        <dbReference type="Proteomes" id="UP000529417"/>
    </source>
</evidence>
<evidence type="ECO:0000256" key="7">
    <source>
        <dbReference type="ARBA" id="ARBA00031484"/>
    </source>
</evidence>
<dbReference type="InterPro" id="IPR046357">
    <property type="entry name" value="PPIase_dom_sf"/>
</dbReference>
<feature type="chain" id="PRO_5030804997" description="Parvulin-like PPIase" evidence="9">
    <location>
        <begin position="22"/>
        <end position="286"/>
    </location>
</feature>
<dbReference type="SUPFAM" id="SSF109998">
    <property type="entry name" value="Triger factor/SurA peptide-binding domain-like"/>
    <property type="match status" value="1"/>
</dbReference>
<accession>A0A7Z0HZ34</accession>
<proteinExistence type="inferred from homology"/>
<keyword evidence="12" id="KW-1185">Reference proteome</keyword>
<keyword evidence="5 8" id="KW-0697">Rotamase</keyword>